<organism evidence="2 3">
    <name type="scientific">Citricoccus parietis</name>
    <dbReference type="NCBI Taxonomy" id="592307"/>
    <lineage>
        <taxon>Bacteria</taxon>
        <taxon>Bacillati</taxon>
        <taxon>Actinomycetota</taxon>
        <taxon>Actinomycetes</taxon>
        <taxon>Micrococcales</taxon>
        <taxon>Micrococcaceae</taxon>
        <taxon>Citricoccus</taxon>
    </lineage>
</organism>
<dbReference type="Proteomes" id="UP001589575">
    <property type="component" value="Unassembled WGS sequence"/>
</dbReference>
<protein>
    <submittedName>
        <fullName evidence="2">Uncharacterized protein</fullName>
    </submittedName>
</protein>
<evidence type="ECO:0000313" key="3">
    <source>
        <dbReference type="Proteomes" id="UP001589575"/>
    </source>
</evidence>
<comment type="caution">
    <text evidence="2">The sequence shown here is derived from an EMBL/GenBank/DDBJ whole genome shotgun (WGS) entry which is preliminary data.</text>
</comment>
<evidence type="ECO:0000256" key="1">
    <source>
        <dbReference type="SAM" id="MobiDB-lite"/>
    </source>
</evidence>
<feature type="region of interest" description="Disordered" evidence="1">
    <location>
        <begin position="1"/>
        <end position="72"/>
    </location>
</feature>
<feature type="region of interest" description="Disordered" evidence="1">
    <location>
        <begin position="88"/>
        <end position="130"/>
    </location>
</feature>
<name>A0ABV5FWI8_9MICC</name>
<proteinExistence type="predicted"/>
<reference evidence="2 3" key="1">
    <citation type="submission" date="2024-09" db="EMBL/GenBank/DDBJ databases">
        <authorList>
            <person name="Sun Q."/>
            <person name="Mori K."/>
        </authorList>
    </citation>
    <scope>NUCLEOTIDE SEQUENCE [LARGE SCALE GENOMIC DNA]</scope>
    <source>
        <strain evidence="2 3">CCM 7609</strain>
    </source>
</reference>
<feature type="compositionally biased region" description="Basic and acidic residues" evidence="1">
    <location>
        <begin position="36"/>
        <end position="51"/>
    </location>
</feature>
<sequence>MDNLTRRTDVGATMRRRPRSGGGPDRRRPSRFHRGGPSDDFRPSTPDERGFHASRSRAHAAPDRRGHRSDRLGNALYPAFRLLSGRGRVPAAARRRDPCRTGGGRRPLLRPGSGRCPGPGVVPGGLPAVA</sequence>
<evidence type="ECO:0000313" key="2">
    <source>
        <dbReference type="EMBL" id="MFB9071037.1"/>
    </source>
</evidence>
<accession>A0ABV5FWI8</accession>
<dbReference type="EMBL" id="JBHMFI010000001">
    <property type="protein sequence ID" value="MFB9071037.1"/>
    <property type="molecule type" value="Genomic_DNA"/>
</dbReference>
<gene>
    <name evidence="2" type="ORF">ACFFX0_07465</name>
</gene>
<keyword evidence="3" id="KW-1185">Reference proteome</keyword>